<feature type="domain" description="DNA-directed RNA polymerase II subunit RPB9-like zinc ribbon" evidence="1">
    <location>
        <begin position="1"/>
        <end position="37"/>
    </location>
</feature>
<dbReference type="SUPFAM" id="SSF57783">
    <property type="entry name" value="Zinc beta-ribbon"/>
    <property type="match status" value="1"/>
</dbReference>
<proteinExistence type="predicted"/>
<name>A0A5J6VNM8_9VIRU</name>
<protein>
    <recommendedName>
        <fullName evidence="1">DNA-directed RNA polymerase II subunit RPB9-like zinc ribbon domain-containing protein</fullName>
    </recommendedName>
</protein>
<sequence length="117" mass="14092">MNFCSECHNLYYYKLQSENSNSLVYYCRNCGHEKEPEETNIFVSKIKTNNKKKHTQFINEFTKYDPTLPRINTIPCVNEACEFHKTKTNREIIYIRYDESNMDYVYLCPKCDTTWTI</sequence>
<dbReference type="Pfam" id="PF02150">
    <property type="entry name" value="Zn_ribbon_RPB9"/>
    <property type="match status" value="1"/>
</dbReference>
<dbReference type="Gene3D" id="2.20.25.10">
    <property type="match status" value="2"/>
</dbReference>
<dbReference type="EMBL" id="MN448302">
    <property type="protein sequence ID" value="QFG75187.1"/>
    <property type="molecule type" value="Genomic_DNA"/>
</dbReference>
<organism evidence="2">
    <name type="scientific">Megaviridae environmental sample</name>
    <dbReference type="NCBI Taxonomy" id="1737588"/>
    <lineage>
        <taxon>Viruses</taxon>
        <taxon>Varidnaviria</taxon>
        <taxon>Bamfordvirae</taxon>
        <taxon>Nucleocytoviricota</taxon>
        <taxon>Megaviricetes</taxon>
        <taxon>Imitervirales</taxon>
        <taxon>Mimiviridae</taxon>
        <taxon>environmental samples</taxon>
    </lineage>
</organism>
<accession>A0A5J6VNM8</accession>
<evidence type="ECO:0000259" key="1">
    <source>
        <dbReference type="Pfam" id="PF02150"/>
    </source>
</evidence>
<dbReference type="InterPro" id="IPR001529">
    <property type="entry name" value="Zn_ribbon_RPB9"/>
</dbReference>
<dbReference type="GO" id="GO:0006351">
    <property type="term" value="P:DNA-templated transcription"/>
    <property type="evidence" value="ECO:0007669"/>
    <property type="project" value="InterPro"/>
</dbReference>
<evidence type="ECO:0000313" key="2">
    <source>
        <dbReference type="EMBL" id="QFG75187.1"/>
    </source>
</evidence>
<reference evidence="2" key="1">
    <citation type="journal article" date="2019" name="Philos. Trans. R. Soc. Lond., B, Biol. Sci.">
        <title>Targeted metagenomic recovery of four divergent viruses reveals shared and distinctive characteristics of giant viruses of marine eukaryotes.</title>
        <authorList>
            <person name="Needham D.M."/>
            <person name="Poirier C."/>
            <person name="Hehenberger E."/>
            <person name="Jimenez V."/>
            <person name="Swalwell J.E."/>
            <person name="Santoro A.E."/>
            <person name="Worden A.Z."/>
        </authorList>
    </citation>
    <scope>NUCLEOTIDE SEQUENCE</scope>
    <source>
        <strain evidence="2">OPacV-421</strain>
    </source>
</reference>